<dbReference type="Proteomes" id="UP000092445">
    <property type="component" value="Unassembled WGS sequence"/>
</dbReference>
<organism evidence="5 6">
    <name type="scientific">Glossina pallidipes</name>
    <name type="common">Tsetse fly</name>
    <dbReference type="NCBI Taxonomy" id="7398"/>
    <lineage>
        <taxon>Eukaryota</taxon>
        <taxon>Metazoa</taxon>
        <taxon>Ecdysozoa</taxon>
        <taxon>Arthropoda</taxon>
        <taxon>Hexapoda</taxon>
        <taxon>Insecta</taxon>
        <taxon>Pterygota</taxon>
        <taxon>Neoptera</taxon>
        <taxon>Endopterygota</taxon>
        <taxon>Diptera</taxon>
        <taxon>Brachycera</taxon>
        <taxon>Muscomorpha</taxon>
        <taxon>Hippoboscoidea</taxon>
        <taxon>Glossinidae</taxon>
        <taxon>Glossina</taxon>
    </lineage>
</organism>
<dbReference type="PANTHER" id="PTHR11265">
    <property type="entry name" value="S-ADENOSYL-METHYLTRANSFERASE MRAW"/>
    <property type="match status" value="1"/>
</dbReference>
<name>A0A1A9ZH13_GLOPL</name>
<dbReference type="Gene3D" id="1.10.150.170">
    <property type="entry name" value="Putative methyltransferase TM0872, insert domain"/>
    <property type="match status" value="1"/>
</dbReference>
<comment type="similarity">
    <text evidence="1">Belongs to the methyltransferase superfamily. RsmH family.</text>
</comment>
<accession>A0A1A9ZH13</accession>
<dbReference type="SUPFAM" id="SSF81799">
    <property type="entry name" value="Putative methyltransferase TM0872, insert domain"/>
    <property type="match status" value="1"/>
</dbReference>
<keyword evidence="6" id="KW-1185">Reference proteome</keyword>
<dbReference type="SUPFAM" id="SSF53335">
    <property type="entry name" value="S-adenosyl-L-methionine-dependent methyltransferases"/>
    <property type="match status" value="1"/>
</dbReference>
<proteinExistence type="inferred from homology"/>
<evidence type="ECO:0000313" key="5">
    <source>
        <dbReference type="EnsemblMetazoa" id="GPAI014463-PA"/>
    </source>
</evidence>
<evidence type="ECO:0000256" key="2">
    <source>
        <dbReference type="ARBA" id="ARBA00022603"/>
    </source>
</evidence>
<reference evidence="6" key="1">
    <citation type="submission" date="2014-03" db="EMBL/GenBank/DDBJ databases">
        <authorList>
            <person name="Aksoy S."/>
            <person name="Warren W."/>
            <person name="Wilson R.K."/>
        </authorList>
    </citation>
    <scope>NUCLEOTIDE SEQUENCE [LARGE SCALE GENOMIC DNA]</scope>
    <source>
        <strain evidence="6">IAEA</strain>
    </source>
</reference>
<dbReference type="InterPro" id="IPR002903">
    <property type="entry name" value="RsmH"/>
</dbReference>
<evidence type="ECO:0000313" key="6">
    <source>
        <dbReference type="Proteomes" id="UP000092445"/>
    </source>
</evidence>
<keyword evidence="3" id="KW-0808">Transferase</keyword>
<evidence type="ECO:0000256" key="3">
    <source>
        <dbReference type="ARBA" id="ARBA00022679"/>
    </source>
</evidence>
<dbReference type="Gene3D" id="3.40.50.150">
    <property type="entry name" value="Vaccinia Virus protein VP39"/>
    <property type="match status" value="1"/>
</dbReference>
<sequence length="446" mass="50065">MSSQYQRFLKVLEKWPIDKTKPNRDLGEQIRKHINILANPASLTTEETNKITIKIDSLERLANNIYGKKYVRLRDSTATGLSVEQCSQVLSSECSTPILAKCYSSNVSLESNSSHIPVLCAEAINYLNPGPQKIYIDMTFGAGGHCKKLLDSCKDIKVYALDRDPVAYELAQQMTKEYEGRLTPLLGRFSDLPHLLKEQKIVRHSVDGILFDFGCSSMQFDEPGRGFSVSKNGPLDMRMDCAPGMNNDQVTAADVLARAEEPDLVKILRIYGEEKAAKKIARAVVDARSALHPIKTTKQLADLVASCLHETPFRLDKLQRPTHVATKTFQALRIFVNNELNEINYGMVLANAYLRLQGRLVAITFHSLEDTIVKRHLYGNVIDGLANPVPLKYCGYDVVHDEETMQSITLSNWKPLHKHVILPGEEEIKHNSRSRSAKLRAAMMNS</sequence>
<dbReference type="InterPro" id="IPR023397">
    <property type="entry name" value="SAM-dep_MeTrfase_MraW_recog"/>
</dbReference>
<dbReference type="NCBIfam" id="TIGR00006">
    <property type="entry name" value="16S rRNA (cytosine(1402)-N(4))-methyltransferase RsmH"/>
    <property type="match status" value="1"/>
</dbReference>
<dbReference type="STRING" id="7398.A0A1A9ZH13"/>
<dbReference type="VEuPathDB" id="VectorBase:GPAI014463"/>
<evidence type="ECO:0000256" key="4">
    <source>
        <dbReference type="ARBA" id="ARBA00022691"/>
    </source>
</evidence>
<dbReference type="EnsemblMetazoa" id="GPAI014463-RA">
    <property type="protein sequence ID" value="GPAI014463-PA"/>
    <property type="gene ID" value="GPAI014463"/>
</dbReference>
<dbReference type="Pfam" id="PF20180">
    <property type="entry name" value="UQCC2_CBP6"/>
    <property type="match status" value="1"/>
</dbReference>
<dbReference type="GO" id="GO:0071424">
    <property type="term" value="F:rRNA (cytosine-N4-)-methyltransferase activity"/>
    <property type="evidence" value="ECO:0007669"/>
    <property type="project" value="TreeGrafter"/>
</dbReference>
<dbReference type="HAMAP" id="MF_01007">
    <property type="entry name" value="16SrRNA_methyltr_H"/>
    <property type="match status" value="1"/>
</dbReference>
<dbReference type="GO" id="GO:0070475">
    <property type="term" value="P:rRNA base methylation"/>
    <property type="evidence" value="ECO:0007669"/>
    <property type="project" value="TreeGrafter"/>
</dbReference>
<dbReference type="InterPro" id="IPR029063">
    <property type="entry name" value="SAM-dependent_MTases_sf"/>
</dbReference>
<dbReference type="PANTHER" id="PTHR11265:SF0">
    <property type="entry name" value="12S RRNA N4-METHYLCYTIDINE METHYLTRANSFERASE"/>
    <property type="match status" value="1"/>
</dbReference>
<evidence type="ECO:0000256" key="1">
    <source>
        <dbReference type="ARBA" id="ARBA00010396"/>
    </source>
</evidence>
<dbReference type="AlphaFoldDB" id="A0A1A9ZH13"/>
<reference evidence="5" key="2">
    <citation type="submission" date="2020-05" db="UniProtKB">
        <authorList>
            <consortium name="EnsemblMetazoa"/>
        </authorList>
    </citation>
    <scope>IDENTIFICATION</scope>
    <source>
        <strain evidence="5">IAEA</strain>
    </source>
</reference>
<dbReference type="CDD" id="cd02440">
    <property type="entry name" value="AdoMet_MTases"/>
    <property type="match status" value="1"/>
</dbReference>
<dbReference type="Pfam" id="PF01795">
    <property type="entry name" value="Methyltransf_5"/>
    <property type="match status" value="1"/>
</dbReference>
<keyword evidence="4" id="KW-0949">S-adenosyl-L-methionine</keyword>
<keyword evidence="2" id="KW-0489">Methyltransferase</keyword>
<protein>
    <submittedName>
        <fullName evidence="5">Uncharacterized protein</fullName>
    </submittedName>
</protein>